<dbReference type="InParanoid" id="A0A5N4AGB7"/>
<protein>
    <submittedName>
        <fullName evidence="3">Uncharacterized protein</fullName>
    </submittedName>
</protein>
<dbReference type="Proteomes" id="UP000327044">
    <property type="component" value="Unassembled WGS sequence"/>
</dbReference>
<feature type="compositionally biased region" description="Pro residues" evidence="1">
    <location>
        <begin position="77"/>
        <end position="90"/>
    </location>
</feature>
<feature type="non-terminal residue" evidence="3">
    <location>
        <position position="105"/>
    </location>
</feature>
<keyword evidence="2" id="KW-0732">Signal</keyword>
<feature type="signal peptide" evidence="2">
    <location>
        <begin position="1"/>
        <end position="17"/>
    </location>
</feature>
<name>A0A5N4AGB7_PHOPY</name>
<feature type="region of interest" description="Disordered" evidence="1">
    <location>
        <begin position="59"/>
        <end position="93"/>
    </location>
</feature>
<feature type="chain" id="PRO_5024452746" evidence="2">
    <location>
        <begin position="18"/>
        <end position="105"/>
    </location>
</feature>
<gene>
    <name evidence="3" type="ORF">PPYR_10397</name>
</gene>
<reference evidence="3 4" key="1">
    <citation type="journal article" date="2018" name="Elife">
        <title>Firefly genomes illuminate parallel origins of bioluminescence in beetles.</title>
        <authorList>
            <person name="Fallon T.R."/>
            <person name="Lower S.E."/>
            <person name="Chang C.H."/>
            <person name="Bessho-Uehara M."/>
            <person name="Martin G.J."/>
            <person name="Bewick A.J."/>
            <person name="Behringer M."/>
            <person name="Debat H.J."/>
            <person name="Wong I."/>
            <person name="Day J.C."/>
            <person name="Suvorov A."/>
            <person name="Silva C.J."/>
            <person name="Stanger-Hall K.F."/>
            <person name="Hall D.W."/>
            <person name="Schmitz R.J."/>
            <person name="Nelson D.R."/>
            <person name="Lewis S.M."/>
            <person name="Shigenobu S."/>
            <person name="Bybee S.M."/>
            <person name="Larracuente A.M."/>
            <person name="Oba Y."/>
            <person name="Weng J.K."/>
        </authorList>
    </citation>
    <scope>NUCLEOTIDE SEQUENCE [LARGE SCALE GENOMIC DNA]</scope>
    <source>
        <strain evidence="3">1611_PpyrPB1</strain>
        <tissue evidence="3">Whole body</tissue>
    </source>
</reference>
<comment type="caution">
    <text evidence="3">The sequence shown here is derived from an EMBL/GenBank/DDBJ whole genome shotgun (WGS) entry which is preliminary data.</text>
</comment>
<evidence type="ECO:0000313" key="3">
    <source>
        <dbReference type="EMBL" id="KAB0796336.1"/>
    </source>
</evidence>
<keyword evidence="4" id="KW-1185">Reference proteome</keyword>
<dbReference type="EMBL" id="VVIM01000007">
    <property type="protein sequence ID" value="KAB0796336.1"/>
    <property type="molecule type" value="Genomic_DNA"/>
</dbReference>
<sequence>MRTVLLCGVLLVKWVTALPISQPVLQSPYVNAQQVQAIQFVPRLAAQPQIQYVQQQQQALQQSDSGEIYGGLSHRPSSPPPPPPPPPSPPAQIQQLLLPSAVDRQ</sequence>
<evidence type="ECO:0000256" key="2">
    <source>
        <dbReference type="SAM" id="SignalP"/>
    </source>
</evidence>
<proteinExistence type="predicted"/>
<dbReference type="AlphaFoldDB" id="A0A5N4AGB7"/>
<evidence type="ECO:0000256" key="1">
    <source>
        <dbReference type="SAM" id="MobiDB-lite"/>
    </source>
</evidence>
<evidence type="ECO:0000313" key="4">
    <source>
        <dbReference type="Proteomes" id="UP000327044"/>
    </source>
</evidence>
<accession>A0A5N4AGB7</accession>
<organism evidence="3 4">
    <name type="scientific">Photinus pyralis</name>
    <name type="common">Common eastern firefly</name>
    <name type="synonym">Lampyris pyralis</name>
    <dbReference type="NCBI Taxonomy" id="7054"/>
    <lineage>
        <taxon>Eukaryota</taxon>
        <taxon>Metazoa</taxon>
        <taxon>Ecdysozoa</taxon>
        <taxon>Arthropoda</taxon>
        <taxon>Hexapoda</taxon>
        <taxon>Insecta</taxon>
        <taxon>Pterygota</taxon>
        <taxon>Neoptera</taxon>
        <taxon>Endopterygota</taxon>
        <taxon>Coleoptera</taxon>
        <taxon>Polyphaga</taxon>
        <taxon>Elateriformia</taxon>
        <taxon>Elateroidea</taxon>
        <taxon>Lampyridae</taxon>
        <taxon>Lampyrinae</taxon>
        <taxon>Photinus</taxon>
    </lineage>
</organism>